<dbReference type="Proteomes" id="UP000184304">
    <property type="component" value="Unassembled WGS sequence"/>
</dbReference>
<evidence type="ECO:0000313" key="5">
    <source>
        <dbReference type="Proteomes" id="UP000184304"/>
    </source>
</evidence>
<dbReference type="GO" id="GO:0043130">
    <property type="term" value="F:ubiquitin binding"/>
    <property type="evidence" value="ECO:0007669"/>
    <property type="project" value="InterPro"/>
</dbReference>
<sequence length="80" mass="9285">MSYFDGDRPVNGPHPVNHQLTSNNWRREDIALNLEISDLIRSKGVQPKDAMRCLKRRLENKNPNIQLATLKVDYPTSLQR</sequence>
<dbReference type="InterPro" id="IPR002014">
    <property type="entry name" value="VHS_dom"/>
</dbReference>
<dbReference type="GO" id="GO:0043328">
    <property type="term" value="P:protein transport to vacuole involved in ubiquitin-dependent protein catabolic process via the multivesicular body sorting pathway"/>
    <property type="evidence" value="ECO:0007669"/>
    <property type="project" value="TreeGrafter"/>
</dbReference>
<comment type="subunit">
    <text evidence="1">Component of the ESCRT-0 complex composed of HSE1 and VPS27.</text>
</comment>
<reference evidence="5" key="1">
    <citation type="journal article" date="2017" name="Genome Biol.">
        <title>Comparative genomics reveals high biological diversity and specific adaptations in the industrially and medically important fungal genus Aspergillus.</title>
        <authorList>
            <person name="de Vries R.P."/>
            <person name="Riley R."/>
            <person name="Wiebenga A."/>
            <person name="Aguilar-Osorio G."/>
            <person name="Amillis S."/>
            <person name="Uchima C.A."/>
            <person name="Anderluh G."/>
            <person name="Asadollahi M."/>
            <person name="Askin M."/>
            <person name="Barry K."/>
            <person name="Battaglia E."/>
            <person name="Bayram O."/>
            <person name="Benocci T."/>
            <person name="Braus-Stromeyer S.A."/>
            <person name="Caldana C."/>
            <person name="Canovas D."/>
            <person name="Cerqueira G.C."/>
            <person name="Chen F."/>
            <person name="Chen W."/>
            <person name="Choi C."/>
            <person name="Clum A."/>
            <person name="Dos Santos R.A."/>
            <person name="Damasio A.R."/>
            <person name="Diallinas G."/>
            <person name="Emri T."/>
            <person name="Fekete E."/>
            <person name="Flipphi M."/>
            <person name="Freyberg S."/>
            <person name="Gallo A."/>
            <person name="Gournas C."/>
            <person name="Habgood R."/>
            <person name="Hainaut M."/>
            <person name="Harispe M.L."/>
            <person name="Henrissat B."/>
            <person name="Hilden K.S."/>
            <person name="Hope R."/>
            <person name="Hossain A."/>
            <person name="Karabika E."/>
            <person name="Karaffa L."/>
            <person name="Karanyi Z."/>
            <person name="Krasevec N."/>
            <person name="Kuo A."/>
            <person name="Kusch H."/>
            <person name="LaButti K."/>
            <person name="Lagendijk E.L."/>
            <person name="Lapidus A."/>
            <person name="Levasseur A."/>
            <person name="Lindquist E."/>
            <person name="Lipzen A."/>
            <person name="Logrieco A.F."/>
            <person name="MacCabe A."/>
            <person name="Maekelae M.R."/>
            <person name="Malavazi I."/>
            <person name="Melin P."/>
            <person name="Meyer V."/>
            <person name="Mielnichuk N."/>
            <person name="Miskei M."/>
            <person name="Molnar A.P."/>
            <person name="Mule G."/>
            <person name="Ngan C.Y."/>
            <person name="Orejas M."/>
            <person name="Orosz E."/>
            <person name="Ouedraogo J.P."/>
            <person name="Overkamp K.M."/>
            <person name="Park H.-S."/>
            <person name="Perrone G."/>
            <person name="Piumi F."/>
            <person name="Punt P.J."/>
            <person name="Ram A.F."/>
            <person name="Ramon A."/>
            <person name="Rauscher S."/>
            <person name="Record E."/>
            <person name="Riano-Pachon D.M."/>
            <person name="Robert V."/>
            <person name="Roehrig J."/>
            <person name="Ruller R."/>
            <person name="Salamov A."/>
            <person name="Salih N.S."/>
            <person name="Samson R.A."/>
            <person name="Sandor E."/>
            <person name="Sanguinetti M."/>
            <person name="Schuetze T."/>
            <person name="Sepcic K."/>
            <person name="Shelest E."/>
            <person name="Sherlock G."/>
            <person name="Sophianopoulou V."/>
            <person name="Squina F.M."/>
            <person name="Sun H."/>
            <person name="Susca A."/>
            <person name="Todd R.B."/>
            <person name="Tsang A."/>
            <person name="Unkles S.E."/>
            <person name="van de Wiele N."/>
            <person name="van Rossen-Uffink D."/>
            <person name="Oliveira J.V."/>
            <person name="Vesth T.C."/>
            <person name="Visser J."/>
            <person name="Yu J.-H."/>
            <person name="Zhou M."/>
            <person name="Andersen M.R."/>
            <person name="Archer D.B."/>
            <person name="Baker S.E."/>
            <person name="Benoit I."/>
            <person name="Brakhage A.A."/>
            <person name="Braus G.H."/>
            <person name="Fischer R."/>
            <person name="Frisvad J.C."/>
            <person name="Goldman G.H."/>
            <person name="Houbraken J."/>
            <person name="Oakley B."/>
            <person name="Pocsi I."/>
            <person name="Scazzocchio C."/>
            <person name="Seiboth B."/>
            <person name="vanKuyk P.A."/>
            <person name="Wortman J."/>
            <person name="Dyer P.S."/>
            <person name="Grigoriev I.V."/>
        </authorList>
    </citation>
    <scope>NUCLEOTIDE SEQUENCE [LARGE SCALE GENOMIC DNA]</scope>
    <source>
        <strain evidence="5">CBS 134.48</strain>
    </source>
</reference>
<dbReference type="SUPFAM" id="SSF48464">
    <property type="entry name" value="ENTH/VHS domain"/>
    <property type="match status" value="1"/>
</dbReference>
<dbReference type="Gene3D" id="1.25.40.90">
    <property type="match status" value="1"/>
</dbReference>
<evidence type="ECO:0000259" key="3">
    <source>
        <dbReference type="PROSITE" id="PS50179"/>
    </source>
</evidence>
<dbReference type="PANTHER" id="PTHR47794">
    <property type="entry name" value="VACUOLAR PROTEIN SORTING-ASSOCIATED PROTEIN 27"/>
    <property type="match status" value="1"/>
</dbReference>
<keyword evidence="5" id="KW-1185">Reference proteome</keyword>
<dbReference type="PROSITE" id="PS50179">
    <property type="entry name" value="VHS"/>
    <property type="match status" value="1"/>
</dbReference>
<name>A0A1L9N0Z9_ASPTC</name>
<dbReference type="GO" id="GO:0033565">
    <property type="term" value="C:ESCRT-0 complex"/>
    <property type="evidence" value="ECO:0007669"/>
    <property type="project" value="TreeGrafter"/>
</dbReference>
<gene>
    <name evidence="4" type="ORF">ASPTUDRAFT_44196</name>
</gene>
<organism evidence="4 5">
    <name type="scientific">Aspergillus tubingensis (strain CBS 134.48)</name>
    <dbReference type="NCBI Taxonomy" id="767770"/>
    <lineage>
        <taxon>Eukaryota</taxon>
        <taxon>Fungi</taxon>
        <taxon>Dikarya</taxon>
        <taxon>Ascomycota</taxon>
        <taxon>Pezizomycotina</taxon>
        <taxon>Eurotiomycetes</taxon>
        <taxon>Eurotiomycetidae</taxon>
        <taxon>Eurotiales</taxon>
        <taxon>Aspergillaceae</taxon>
        <taxon>Aspergillus</taxon>
        <taxon>Aspergillus subgen. Circumdati</taxon>
    </lineage>
</organism>
<dbReference type="GO" id="GO:0032266">
    <property type="term" value="F:phosphatidylinositol-3-phosphate binding"/>
    <property type="evidence" value="ECO:0007669"/>
    <property type="project" value="TreeGrafter"/>
</dbReference>
<protein>
    <recommendedName>
        <fullName evidence="3">VHS domain-containing protein</fullName>
    </recommendedName>
</protein>
<feature type="domain" description="VHS" evidence="3">
    <location>
        <begin position="20"/>
        <end position="72"/>
    </location>
</feature>
<dbReference type="InterPro" id="IPR008942">
    <property type="entry name" value="ENTH_VHS"/>
</dbReference>
<accession>A0A1L9N0Z9</accession>
<dbReference type="PANTHER" id="PTHR47794:SF1">
    <property type="entry name" value="VACUOLAR PROTEIN SORTING-ASSOCIATED PROTEIN 27"/>
    <property type="match status" value="1"/>
</dbReference>
<dbReference type="Pfam" id="PF00790">
    <property type="entry name" value="VHS"/>
    <property type="match status" value="1"/>
</dbReference>
<dbReference type="EMBL" id="KV878204">
    <property type="protein sequence ID" value="OJI82891.1"/>
    <property type="molecule type" value="Genomic_DNA"/>
</dbReference>
<dbReference type="GO" id="GO:0006623">
    <property type="term" value="P:protein targeting to vacuole"/>
    <property type="evidence" value="ECO:0007669"/>
    <property type="project" value="TreeGrafter"/>
</dbReference>
<proteinExistence type="predicted"/>
<evidence type="ECO:0000313" key="4">
    <source>
        <dbReference type="EMBL" id="OJI82891.1"/>
    </source>
</evidence>
<dbReference type="VEuPathDB" id="FungiDB:ASPTUDRAFT_44196"/>
<evidence type="ECO:0000256" key="1">
    <source>
        <dbReference type="ARBA" id="ARBA00011446"/>
    </source>
</evidence>
<dbReference type="AlphaFoldDB" id="A0A1L9N0Z9"/>
<evidence type="ECO:0000256" key="2">
    <source>
        <dbReference type="SAM" id="MobiDB-lite"/>
    </source>
</evidence>
<dbReference type="STRING" id="767770.A0A1L9N0Z9"/>
<feature type="region of interest" description="Disordered" evidence="2">
    <location>
        <begin position="1"/>
        <end position="21"/>
    </location>
</feature>